<evidence type="ECO:0000256" key="1">
    <source>
        <dbReference type="SAM" id="MobiDB-lite"/>
    </source>
</evidence>
<feature type="compositionally biased region" description="Basic and acidic residues" evidence="1">
    <location>
        <begin position="30"/>
        <end position="48"/>
    </location>
</feature>
<feature type="compositionally biased region" description="Acidic residues" evidence="1">
    <location>
        <begin position="68"/>
        <end position="78"/>
    </location>
</feature>
<sequence>MECGLAISQVEIVLKPKVDPEPEEEQELEEEHREQGQGREKELQRYDGVEQNNLMPSHQKEYSQMIDSSDEDDGEDWYEQPFPSDYEKHFLPCIVEA</sequence>
<evidence type="ECO:0000313" key="3">
    <source>
        <dbReference type="Proteomes" id="UP001205998"/>
    </source>
</evidence>
<feature type="region of interest" description="Disordered" evidence="1">
    <location>
        <begin position="14"/>
        <end position="83"/>
    </location>
</feature>
<dbReference type="Proteomes" id="UP001205998">
    <property type="component" value="Unassembled WGS sequence"/>
</dbReference>
<accession>A0AAD5AN49</accession>
<dbReference type="AlphaFoldDB" id="A0AAD5AN49"/>
<protein>
    <submittedName>
        <fullName evidence="2">Uncharacterized protein</fullName>
    </submittedName>
</protein>
<organism evidence="2 3">
    <name type="scientific">Silurus asotus</name>
    <name type="common">Amur catfish</name>
    <name type="synonym">Parasilurus asotus</name>
    <dbReference type="NCBI Taxonomy" id="30991"/>
    <lineage>
        <taxon>Eukaryota</taxon>
        <taxon>Metazoa</taxon>
        <taxon>Chordata</taxon>
        <taxon>Craniata</taxon>
        <taxon>Vertebrata</taxon>
        <taxon>Euteleostomi</taxon>
        <taxon>Actinopterygii</taxon>
        <taxon>Neopterygii</taxon>
        <taxon>Teleostei</taxon>
        <taxon>Ostariophysi</taxon>
        <taxon>Siluriformes</taxon>
        <taxon>Siluridae</taxon>
        <taxon>Silurus</taxon>
    </lineage>
</organism>
<gene>
    <name evidence="2" type="ORF">C0J50_21231</name>
</gene>
<evidence type="ECO:0000313" key="2">
    <source>
        <dbReference type="EMBL" id="KAI5619200.1"/>
    </source>
</evidence>
<reference evidence="2" key="1">
    <citation type="submission" date="2018-07" db="EMBL/GenBank/DDBJ databases">
        <title>Comparative genomics of catfishes provides insights into carnivory and benthic adaptation.</title>
        <authorList>
            <person name="Zhang Y."/>
            <person name="Wang D."/>
            <person name="Peng Z."/>
            <person name="Zheng S."/>
            <person name="Shao F."/>
            <person name="Tao W."/>
        </authorList>
    </citation>
    <scope>NUCLEOTIDE SEQUENCE</scope>
    <source>
        <strain evidence="2">Chongqing</strain>
    </source>
</reference>
<keyword evidence="3" id="KW-1185">Reference proteome</keyword>
<name>A0AAD5AN49_SILAS</name>
<dbReference type="EMBL" id="MU551670">
    <property type="protein sequence ID" value="KAI5619200.1"/>
    <property type="molecule type" value="Genomic_DNA"/>
</dbReference>
<proteinExistence type="predicted"/>
<comment type="caution">
    <text evidence="2">The sequence shown here is derived from an EMBL/GenBank/DDBJ whole genome shotgun (WGS) entry which is preliminary data.</text>
</comment>